<dbReference type="AlphaFoldDB" id="A0AAE1AFL4"/>
<dbReference type="EMBL" id="JAWDGP010001927">
    <property type="protein sequence ID" value="KAK3786953.1"/>
    <property type="molecule type" value="Genomic_DNA"/>
</dbReference>
<proteinExistence type="predicted"/>
<dbReference type="Proteomes" id="UP001283361">
    <property type="component" value="Unassembled WGS sequence"/>
</dbReference>
<evidence type="ECO:0000313" key="1">
    <source>
        <dbReference type="EMBL" id="KAK3786953.1"/>
    </source>
</evidence>
<name>A0AAE1AFL4_9GAST</name>
<reference evidence="1" key="1">
    <citation type="journal article" date="2023" name="G3 (Bethesda)">
        <title>A reference genome for the long-term kleptoplast-retaining sea slug Elysia crispata morphotype clarki.</title>
        <authorList>
            <person name="Eastman K.E."/>
            <person name="Pendleton A.L."/>
            <person name="Shaikh M.A."/>
            <person name="Suttiyut T."/>
            <person name="Ogas R."/>
            <person name="Tomko P."/>
            <person name="Gavelis G."/>
            <person name="Widhalm J.R."/>
            <person name="Wisecaver J.H."/>
        </authorList>
    </citation>
    <scope>NUCLEOTIDE SEQUENCE</scope>
    <source>
        <strain evidence="1">ECLA1</strain>
    </source>
</reference>
<gene>
    <name evidence="1" type="ORF">RRG08_037418</name>
</gene>
<organism evidence="1 2">
    <name type="scientific">Elysia crispata</name>
    <name type="common">lettuce slug</name>
    <dbReference type="NCBI Taxonomy" id="231223"/>
    <lineage>
        <taxon>Eukaryota</taxon>
        <taxon>Metazoa</taxon>
        <taxon>Spiralia</taxon>
        <taxon>Lophotrochozoa</taxon>
        <taxon>Mollusca</taxon>
        <taxon>Gastropoda</taxon>
        <taxon>Heterobranchia</taxon>
        <taxon>Euthyneura</taxon>
        <taxon>Panpulmonata</taxon>
        <taxon>Sacoglossa</taxon>
        <taxon>Placobranchoidea</taxon>
        <taxon>Plakobranchidae</taxon>
        <taxon>Elysia</taxon>
    </lineage>
</organism>
<comment type="caution">
    <text evidence="1">The sequence shown here is derived from an EMBL/GenBank/DDBJ whole genome shotgun (WGS) entry which is preliminary data.</text>
</comment>
<protein>
    <submittedName>
        <fullName evidence="1">Uncharacterized protein</fullName>
    </submittedName>
</protein>
<sequence>MKPIITLGPGLIKRISEIKVSFLICYISGSRLRCGSHDGVELRKFCKYFKEKQPHDKVKVTSDLAAMVKDGEIHAFLRAKLLY</sequence>
<evidence type="ECO:0000313" key="2">
    <source>
        <dbReference type="Proteomes" id="UP001283361"/>
    </source>
</evidence>
<accession>A0AAE1AFL4</accession>
<keyword evidence="2" id="KW-1185">Reference proteome</keyword>